<dbReference type="STRING" id="442562.Rumeso_00307"/>
<keyword evidence="4" id="KW-1185">Reference proteome</keyword>
<dbReference type="EMBL" id="AOSK01000015">
    <property type="protein sequence ID" value="EYD78104.1"/>
    <property type="molecule type" value="Genomic_DNA"/>
</dbReference>
<feature type="domain" description="ATP-grasp fold succinyl-CoA synthetase-type" evidence="2">
    <location>
        <begin position="3"/>
        <end position="115"/>
    </location>
</feature>
<evidence type="ECO:0000313" key="3">
    <source>
        <dbReference type="EMBL" id="EYD78104.1"/>
    </source>
</evidence>
<dbReference type="Gene3D" id="3.30.1490.20">
    <property type="entry name" value="ATP-grasp fold, A domain"/>
    <property type="match status" value="1"/>
</dbReference>
<protein>
    <submittedName>
        <fullName evidence="3">Succinyl-CoA ligase [ADP-forming] beta chain</fullName>
        <ecNumber evidence="3">6.2.1.5</ecNumber>
    </submittedName>
</protein>
<dbReference type="GO" id="GO:0005829">
    <property type="term" value="C:cytosol"/>
    <property type="evidence" value="ECO:0007669"/>
    <property type="project" value="TreeGrafter"/>
</dbReference>
<dbReference type="PANTHER" id="PTHR11815">
    <property type="entry name" value="SUCCINYL-COA SYNTHETASE BETA CHAIN"/>
    <property type="match status" value="1"/>
</dbReference>
<feature type="compositionally biased region" description="Basic residues" evidence="1">
    <location>
        <begin position="132"/>
        <end position="143"/>
    </location>
</feature>
<feature type="region of interest" description="Disordered" evidence="1">
    <location>
        <begin position="124"/>
        <end position="143"/>
    </location>
</feature>
<dbReference type="GO" id="GO:0042709">
    <property type="term" value="C:succinate-CoA ligase complex"/>
    <property type="evidence" value="ECO:0007669"/>
    <property type="project" value="TreeGrafter"/>
</dbReference>
<name>A0A017HWJ3_9RHOB</name>
<organism evidence="3 4">
    <name type="scientific">Rubellimicrobium mesophilum DSM 19309</name>
    <dbReference type="NCBI Taxonomy" id="442562"/>
    <lineage>
        <taxon>Bacteria</taxon>
        <taxon>Pseudomonadati</taxon>
        <taxon>Pseudomonadota</taxon>
        <taxon>Alphaproteobacteria</taxon>
        <taxon>Rhodobacterales</taxon>
        <taxon>Roseobacteraceae</taxon>
        <taxon>Rubellimicrobium</taxon>
    </lineage>
</organism>
<dbReference type="EC" id="6.2.1.5" evidence="3"/>
<proteinExistence type="predicted"/>
<dbReference type="FunFam" id="3.30.1490.20:FF:000002">
    <property type="entry name" value="Succinate--CoA ligase [ADP-forming] subunit beta"/>
    <property type="match status" value="1"/>
</dbReference>
<reference evidence="3 4" key="1">
    <citation type="submission" date="2013-02" db="EMBL/GenBank/DDBJ databases">
        <authorList>
            <person name="Fiebig A."/>
            <person name="Goeker M."/>
            <person name="Klenk H.-P.P."/>
        </authorList>
    </citation>
    <scope>NUCLEOTIDE SEQUENCE [LARGE SCALE GENOMIC DNA]</scope>
    <source>
        <strain evidence="3 4">DSM 19309</strain>
    </source>
</reference>
<dbReference type="AlphaFoldDB" id="A0A017HWJ3"/>
<evidence type="ECO:0000313" key="4">
    <source>
        <dbReference type="Proteomes" id="UP000019666"/>
    </source>
</evidence>
<evidence type="ECO:0000256" key="1">
    <source>
        <dbReference type="SAM" id="MobiDB-lite"/>
    </source>
</evidence>
<dbReference type="Pfam" id="PF08442">
    <property type="entry name" value="ATP-grasp_2"/>
    <property type="match status" value="1"/>
</dbReference>
<keyword evidence="3" id="KW-0436">Ligase</keyword>
<comment type="caution">
    <text evidence="3">The sequence shown here is derived from an EMBL/GenBank/DDBJ whole genome shotgun (WGS) entry which is preliminary data.</text>
</comment>
<dbReference type="InterPro" id="IPR013815">
    <property type="entry name" value="ATP_grasp_subdomain_1"/>
</dbReference>
<dbReference type="GO" id="GO:0006104">
    <property type="term" value="P:succinyl-CoA metabolic process"/>
    <property type="evidence" value="ECO:0007669"/>
    <property type="project" value="TreeGrafter"/>
</dbReference>
<dbReference type="Proteomes" id="UP000019666">
    <property type="component" value="Unassembled WGS sequence"/>
</dbReference>
<dbReference type="GO" id="GO:0005524">
    <property type="term" value="F:ATP binding"/>
    <property type="evidence" value="ECO:0007669"/>
    <property type="project" value="InterPro"/>
</dbReference>
<accession>A0A017HWJ3</accession>
<dbReference type="HOGENOM" id="CLU_037430_3_2_5"/>
<dbReference type="GO" id="GO:0006099">
    <property type="term" value="P:tricarboxylic acid cycle"/>
    <property type="evidence" value="ECO:0007669"/>
    <property type="project" value="TreeGrafter"/>
</dbReference>
<sequence>MDIHEYQAKELLANYGVRTPRGGLAYSPEHAAYRATEVGGEAWVVKAQIHSGARGKAGGIVLCRDEHEVSAAAEKLLGRRLVTHQTGPKGKLVNRLYIEETVELGQELYLGFVLDGGGADHHPGLGLGGQWRSRRSRRRRPTA</sequence>
<dbReference type="PANTHER" id="PTHR11815:SF10">
    <property type="entry name" value="SUCCINATE--COA LIGASE [GDP-FORMING] SUBUNIT BETA, MITOCHONDRIAL"/>
    <property type="match status" value="1"/>
</dbReference>
<evidence type="ECO:0000259" key="2">
    <source>
        <dbReference type="Pfam" id="PF08442"/>
    </source>
</evidence>
<dbReference type="InterPro" id="IPR013650">
    <property type="entry name" value="ATP-grasp_succ-CoA_synth-type"/>
</dbReference>
<dbReference type="GO" id="GO:0004775">
    <property type="term" value="F:succinate-CoA ligase (ADP-forming) activity"/>
    <property type="evidence" value="ECO:0007669"/>
    <property type="project" value="UniProtKB-EC"/>
</dbReference>
<gene>
    <name evidence="3" type="ORF">Rumeso_00307</name>
</gene>
<dbReference type="SUPFAM" id="SSF56059">
    <property type="entry name" value="Glutathione synthetase ATP-binding domain-like"/>
    <property type="match status" value="1"/>
</dbReference>
<dbReference type="PATRIC" id="fig|442562.3.peg.306"/>